<dbReference type="AlphaFoldDB" id="E1V3P2"/>
<keyword evidence="4 7" id="KW-0597">Phosphoprotein</keyword>
<dbReference type="HOGENOM" id="CLU_068979_2_0_6"/>
<dbReference type="InterPro" id="IPR050272">
    <property type="entry name" value="Isochorismatase-like_hydrls"/>
</dbReference>
<dbReference type="Gene3D" id="1.10.1200.10">
    <property type="entry name" value="ACP-like"/>
    <property type="match status" value="1"/>
</dbReference>
<dbReference type="InterPro" id="IPR036736">
    <property type="entry name" value="ACP-like_sf"/>
</dbReference>
<dbReference type="Pfam" id="PF00550">
    <property type="entry name" value="PP-binding"/>
    <property type="match status" value="1"/>
</dbReference>
<dbReference type="RefSeq" id="WP_013332593.1">
    <property type="nucleotide sequence ID" value="NC_014532.2"/>
</dbReference>
<dbReference type="EMBL" id="CP139472">
    <property type="protein sequence ID" value="WPU48891.1"/>
    <property type="molecule type" value="Genomic_DNA"/>
</dbReference>
<accession>E1V3P2</accession>
<evidence type="ECO:0000259" key="8">
    <source>
        <dbReference type="PROSITE" id="PS50075"/>
    </source>
</evidence>
<comment type="catalytic activity">
    <reaction evidence="6">
        <text>isochorismate + H2O = (2S,3S)-2,3-dihydroxy-2,3-dihydrobenzoate + pyruvate</text>
        <dbReference type="Rhea" id="RHEA:11112"/>
        <dbReference type="ChEBI" id="CHEBI:15361"/>
        <dbReference type="ChEBI" id="CHEBI:15377"/>
        <dbReference type="ChEBI" id="CHEBI:29780"/>
        <dbReference type="ChEBI" id="CHEBI:58764"/>
        <dbReference type="EC" id="3.3.2.1"/>
    </reaction>
</comment>
<dbReference type="Gene3D" id="3.40.50.850">
    <property type="entry name" value="Isochorismatase-like"/>
    <property type="match status" value="1"/>
</dbReference>
<keyword evidence="12" id="KW-1185">Reference proteome</keyword>
<dbReference type="eggNOG" id="COG3433">
    <property type="taxonomic scope" value="Bacteria"/>
</dbReference>
<dbReference type="EMBL" id="FN869568">
    <property type="protein sequence ID" value="CBV42721.1"/>
    <property type="molecule type" value="Genomic_DNA"/>
</dbReference>
<sequence length="290" mass="32303">MAIPHLPDYPLPTASDLPDNRAAWQAEASRSVLLIHDMQEHFIGFYGDDSLLVQRLIENIVRLRDWCHEQGIPVVYTAQPSDQPPSDRALLNDFWGPGLTEADPGRQAIVSALTPAEGETVLTKWRYSAFQRSELRTLMQEWGRDQLLITGVYAHIGCLATALEAFMVDIQAFMVGDAVADFSAEEHHMALNYVASRCGCVTALGDLVGDTSNQPSRDWLRHRVTRLIDGDVTAVAADENLLDYGLDSLQVMNLVAELKTLGVTLSFEELTRTPTLEAWWTLIEQKRLAA</sequence>
<dbReference type="InterPro" id="IPR009081">
    <property type="entry name" value="PP-bd_ACP"/>
</dbReference>
<dbReference type="EC" id="3.3.2.1" evidence="2"/>
<dbReference type="Proteomes" id="UP000008707">
    <property type="component" value="Chromosome"/>
</dbReference>
<evidence type="ECO:0000256" key="2">
    <source>
        <dbReference type="ARBA" id="ARBA00012100"/>
    </source>
</evidence>
<protein>
    <recommendedName>
        <fullName evidence="2">isochorismatase</fullName>
        <ecNumber evidence="2">3.3.2.1</ecNumber>
    </recommendedName>
</protein>
<reference evidence="11" key="3">
    <citation type="journal article" date="2011" name="Environ. Microbiol.">
        <title>A blueprint of ectoine metabolism from the genome of the industrial producer Halomonas elongata DSM 2581(T).</title>
        <authorList>
            <person name="Schwibbert K."/>
            <person name="Marin-Sanguino A."/>
            <person name="Bagyan I."/>
            <person name="Heidrich G."/>
            <person name="Lentzen G."/>
            <person name="Seitz H."/>
            <person name="Rampp M."/>
            <person name="Schuster S.C."/>
            <person name="Klenk H.P."/>
            <person name="Pfeiffer F."/>
            <person name="Oesterhelt D."/>
            <person name="Kunte H.J."/>
        </authorList>
    </citation>
    <scope>NUCLEOTIDE SEQUENCE [LARGE SCALE GENOMIC DNA]</scope>
    <source>
        <strain evidence="11">ATCC 33173 / DSM 2581 / NBRC 15536 / NCIMB 2198 / 1H9</strain>
    </source>
</reference>
<dbReference type="GO" id="GO:0016874">
    <property type="term" value="F:ligase activity"/>
    <property type="evidence" value="ECO:0007669"/>
    <property type="project" value="UniProtKB-KW"/>
</dbReference>
<proteinExistence type="predicted"/>
<evidence type="ECO:0000256" key="7">
    <source>
        <dbReference type="PIRSR" id="PIRSR001111-50"/>
    </source>
</evidence>
<dbReference type="GeneID" id="91010184"/>
<dbReference type="InterPro" id="IPR016291">
    <property type="entry name" value="Isochorismatase"/>
</dbReference>
<reference evidence="9" key="2">
    <citation type="submission" date="2010-05" db="EMBL/GenBank/DDBJ databases">
        <title>Revision and reannotation of the Halomonas elongata DSM 2581(T) genome.</title>
        <authorList>
            <person name="Pfeiffer F."/>
            <person name="Bagyan I."/>
            <person name="Alfaro-Espinoza G."/>
            <person name="Zamora-Lagos M.A."/>
            <person name="Habermann B."/>
            <person name="Oesterhelt D."/>
            <person name="Kunte H.J."/>
        </authorList>
    </citation>
    <scope>NUCLEOTIDE SEQUENCE</scope>
    <source>
        <strain evidence="9">Type strain: DSM 2581</strain>
    </source>
</reference>
<keyword evidence="3 7" id="KW-0596">Phosphopantetheine</keyword>
<dbReference type="PROSITE" id="PS00012">
    <property type="entry name" value="PHOSPHOPANTETHEINE"/>
    <property type="match status" value="1"/>
</dbReference>
<evidence type="ECO:0000256" key="4">
    <source>
        <dbReference type="ARBA" id="ARBA00022553"/>
    </source>
</evidence>
<evidence type="ECO:0000256" key="3">
    <source>
        <dbReference type="ARBA" id="ARBA00022450"/>
    </source>
</evidence>
<dbReference type="GO" id="GO:0008908">
    <property type="term" value="F:isochorismatase activity"/>
    <property type="evidence" value="ECO:0007669"/>
    <property type="project" value="UniProtKB-EC"/>
</dbReference>
<evidence type="ECO:0000313" key="9">
    <source>
        <dbReference type="EMBL" id="CBV42721.1"/>
    </source>
</evidence>
<reference evidence="10 12" key="4">
    <citation type="submission" date="2023-11" db="EMBL/GenBank/DDBJ databases">
        <title>MicrobeMod: A computational toolkit for identifying prokaryotic methylation and restriction-modification with nanopore sequencing.</title>
        <authorList>
            <person name="Crits-Christoph A."/>
            <person name="Kang S.C."/>
            <person name="Lee H."/>
            <person name="Ostrov N."/>
        </authorList>
    </citation>
    <scope>NUCLEOTIDE SEQUENCE [LARGE SCALE GENOMIC DNA]</scope>
    <source>
        <strain evidence="10 12">ATCC 33173</strain>
    </source>
</reference>
<dbReference type="eggNOG" id="COG1535">
    <property type="taxonomic scope" value="Bacteria"/>
</dbReference>
<evidence type="ECO:0000256" key="6">
    <source>
        <dbReference type="ARBA" id="ARBA00048590"/>
    </source>
</evidence>
<reference evidence="9" key="1">
    <citation type="journal article" date="2010" name="Environ. Microbiol.">
        <title>A blueprint of ectoine metabolism from the genome of the industrial producer Halomonas elongata DSM 2581(T).</title>
        <authorList>
            <person name="Schwibbert K."/>
            <person name="Marin-Sanguino A."/>
            <person name="Bagyan I."/>
            <person name="Heidrich G."/>
            <person name="Lentzen G."/>
            <person name="Seitz H."/>
            <person name="Rampp M."/>
            <person name="Schuster S.C."/>
            <person name="Klenk H.P."/>
            <person name="Pfeiffer F."/>
            <person name="Oesterhelt D."/>
            <person name="Kunte H.J."/>
        </authorList>
    </citation>
    <scope>NUCLEOTIDE SEQUENCE</scope>
    <source>
        <strain evidence="9">Type strain: DSM 2581</strain>
    </source>
</reference>
<dbReference type="PIRSF" id="PIRSF001111">
    <property type="entry name" value="Isochorismatase"/>
    <property type="match status" value="1"/>
</dbReference>
<keyword evidence="5" id="KW-0378">Hydrolase</keyword>
<dbReference type="KEGG" id="hel:HELO_2837"/>
<dbReference type="Proteomes" id="UP001322512">
    <property type="component" value="Chromosome"/>
</dbReference>
<comment type="pathway">
    <text evidence="1">Siderophore biosynthesis.</text>
</comment>
<evidence type="ECO:0000256" key="1">
    <source>
        <dbReference type="ARBA" id="ARBA00004924"/>
    </source>
</evidence>
<gene>
    <name evidence="9" type="primary">entB</name>
    <name evidence="9" type="ordered locus">HELO_2837</name>
    <name evidence="10" type="ORF">SR933_08350</name>
</gene>
<comment type="cofactor">
    <cofactor evidence="7">
        <name>pantetheine 4'-phosphate</name>
        <dbReference type="ChEBI" id="CHEBI:47942"/>
    </cofactor>
    <text evidence="7">Binds 1 phosphopantetheine covalently.</text>
</comment>
<organism evidence="9 11">
    <name type="scientific">Halomonas elongata (strain ATCC 33173 / DSM 2581 / NBRC 15536 / NCIMB 2198 / 1H9)</name>
    <dbReference type="NCBI Taxonomy" id="768066"/>
    <lineage>
        <taxon>Bacteria</taxon>
        <taxon>Pseudomonadati</taxon>
        <taxon>Pseudomonadota</taxon>
        <taxon>Gammaproteobacteria</taxon>
        <taxon>Oceanospirillales</taxon>
        <taxon>Halomonadaceae</taxon>
        <taxon>Halomonas</taxon>
    </lineage>
</organism>
<keyword evidence="9" id="KW-0436">Ligase</keyword>
<dbReference type="PANTHER" id="PTHR43540:SF3">
    <property type="entry name" value="ENTEROBACTIN SYNTHASE COMPONENT B"/>
    <property type="match status" value="1"/>
</dbReference>
<dbReference type="PRINTS" id="PR01398">
    <property type="entry name" value="ISCHRISMTASE"/>
</dbReference>
<dbReference type="InterPro" id="IPR000868">
    <property type="entry name" value="Isochorismatase-like_dom"/>
</dbReference>
<dbReference type="PROSITE" id="PS50075">
    <property type="entry name" value="CARRIER"/>
    <property type="match status" value="1"/>
</dbReference>
<evidence type="ECO:0000313" key="11">
    <source>
        <dbReference type="Proteomes" id="UP000008707"/>
    </source>
</evidence>
<dbReference type="OrthoDB" id="5794853at2"/>
<dbReference type="InterPro" id="IPR036380">
    <property type="entry name" value="Isochorismatase-like_sf"/>
</dbReference>
<evidence type="ECO:0000313" key="12">
    <source>
        <dbReference type="Proteomes" id="UP001322512"/>
    </source>
</evidence>
<name>E1V3P2_HALED</name>
<dbReference type="SUPFAM" id="SSF52499">
    <property type="entry name" value="Isochorismatase-like hydrolases"/>
    <property type="match status" value="1"/>
</dbReference>
<dbReference type="STRING" id="768066.HELO_2837"/>
<evidence type="ECO:0000313" key="10">
    <source>
        <dbReference type="EMBL" id="WPU48891.1"/>
    </source>
</evidence>
<dbReference type="PANTHER" id="PTHR43540">
    <property type="entry name" value="PEROXYUREIDOACRYLATE/UREIDOACRYLATE AMIDOHYDROLASE-RELATED"/>
    <property type="match status" value="1"/>
</dbReference>
<feature type="modified residue" description="O-(pantetheine 4'-phosphoryl)serine" evidence="7">
    <location>
        <position position="248"/>
    </location>
</feature>
<dbReference type="Pfam" id="PF00857">
    <property type="entry name" value="Isochorismatase"/>
    <property type="match status" value="1"/>
</dbReference>
<dbReference type="SUPFAM" id="SSF47336">
    <property type="entry name" value="ACP-like"/>
    <property type="match status" value="1"/>
</dbReference>
<evidence type="ECO:0000256" key="5">
    <source>
        <dbReference type="ARBA" id="ARBA00022801"/>
    </source>
</evidence>
<feature type="domain" description="Carrier" evidence="8">
    <location>
        <begin position="211"/>
        <end position="287"/>
    </location>
</feature>
<dbReference type="InterPro" id="IPR006162">
    <property type="entry name" value="Ppantetheine_attach_site"/>
</dbReference>